<name>A0A7I8WA95_9ANNE</name>
<evidence type="ECO:0000256" key="2">
    <source>
        <dbReference type="ARBA" id="ARBA00008156"/>
    </source>
</evidence>
<evidence type="ECO:0000256" key="3">
    <source>
        <dbReference type="ARBA" id="ARBA00023002"/>
    </source>
</evidence>
<dbReference type="AlphaFoldDB" id="A0A7I8WA95"/>
<dbReference type="InterPro" id="IPR011047">
    <property type="entry name" value="Quinoprotein_ADH-like_sf"/>
</dbReference>
<feature type="chain" id="PRO_5029643991" evidence="5">
    <location>
        <begin position="18"/>
        <end position="705"/>
    </location>
</feature>
<comment type="cofactor">
    <cofactor evidence="1">
        <name>pyrroloquinoline quinone</name>
        <dbReference type="ChEBI" id="CHEBI:58442"/>
    </cofactor>
</comment>
<keyword evidence="3" id="KW-0560">Oxidoreductase</keyword>
<dbReference type="GO" id="GO:0016491">
    <property type="term" value="F:oxidoreductase activity"/>
    <property type="evidence" value="ECO:0007669"/>
    <property type="project" value="UniProtKB-KW"/>
</dbReference>
<accession>A0A7I8WA95</accession>
<keyword evidence="8" id="KW-1185">Reference proteome</keyword>
<gene>
    <name evidence="7" type="ORF">DGYR_LOCUS12504</name>
</gene>
<feature type="signal peptide" evidence="5">
    <location>
        <begin position="1"/>
        <end position="17"/>
    </location>
</feature>
<reference evidence="7 8" key="1">
    <citation type="submission" date="2020-08" db="EMBL/GenBank/DDBJ databases">
        <authorList>
            <person name="Hejnol A."/>
        </authorList>
    </citation>
    <scope>NUCLEOTIDE SEQUENCE [LARGE SCALE GENOMIC DNA]</scope>
</reference>
<evidence type="ECO:0000256" key="1">
    <source>
        <dbReference type="ARBA" id="ARBA00001931"/>
    </source>
</evidence>
<evidence type="ECO:0000256" key="5">
    <source>
        <dbReference type="SAM" id="SignalP"/>
    </source>
</evidence>
<evidence type="ECO:0000259" key="6">
    <source>
        <dbReference type="Pfam" id="PF01011"/>
    </source>
</evidence>
<evidence type="ECO:0000313" key="8">
    <source>
        <dbReference type="Proteomes" id="UP000549394"/>
    </source>
</evidence>
<feature type="domain" description="Pyrrolo-quinoline quinone repeat" evidence="6">
    <location>
        <begin position="24"/>
        <end position="633"/>
    </location>
</feature>
<comment type="caution">
    <text evidence="7">The sequence shown here is derived from an EMBL/GenBank/DDBJ whole genome shotgun (WGS) entry which is preliminary data.</text>
</comment>
<dbReference type="InterPro" id="IPR002372">
    <property type="entry name" value="PQQ_rpt_dom"/>
</dbReference>
<dbReference type="PANTHER" id="PTHR32303:SF4">
    <property type="entry name" value="QUINOPROTEIN GLUCOSE DEHYDROGENASE"/>
    <property type="match status" value="1"/>
</dbReference>
<protein>
    <submittedName>
        <fullName evidence="7">DgyrCDS13300</fullName>
    </submittedName>
</protein>
<feature type="region of interest" description="Disordered" evidence="4">
    <location>
        <begin position="662"/>
        <end position="681"/>
    </location>
</feature>
<dbReference type="InterPro" id="IPR018391">
    <property type="entry name" value="PQQ_b-propeller_rpt"/>
</dbReference>
<dbReference type="OrthoDB" id="416253at2759"/>
<dbReference type="SMART" id="SM00564">
    <property type="entry name" value="PQQ"/>
    <property type="match status" value="5"/>
</dbReference>
<dbReference type="EMBL" id="CAJFCJ010000024">
    <property type="protein sequence ID" value="CAD5125057.1"/>
    <property type="molecule type" value="Genomic_DNA"/>
</dbReference>
<dbReference type="Proteomes" id="UP000549394">
    <property type="component" value="Unassembled WGS sequence"/>
</dbReference>
<dbReference type="SUPFAM" id="SSF50998">
    <property type="entry name" value="Quinoprotein alcohol dehydrogenase-like"/>
    <property type="match status" value="1"/>
</dbReference>
<keyword evidence="5" id="KW-0732">Signal</keyword>
<proteinExistence type="inferred from homology"/>
<evidence type="ECO:0000313" key="7">
    <source>
        <dbReference type="EMBL" id="CAD5125057.1"/>
    </source>
</evidence>
<organism evidence="7 8">
    <name type="scientific">Dimorphilus gyrociliatus</name>
    <dbReference type="NCBI Taxonomy" id="2664684"/>
    <lineage>
        <taxon>Eukaryota</taxon>
        <taxon>Metazoa</taxon>
        <taxon>Spiralia</taxon>
        <taxon>Lophotrochozoa</taxon>
        <taxon>Annelida</taxon>
        <taxon>Polychaeta</taxon>
        <taxon>Polychaeta incertae sedis</taxon>
        <taxon>Dinophilidae</taxon>
        <taxon>Dimorphilus</taxon>
    </lineage>
</organism>
<sequence>MTFKHLLIFCLIKLYCALPGSVYWPQYTNTNEGLRYSPLSDITKENIQYINKAWNFTKAHDTDGKYVHQSTPVFIDDGSGKDRDLLIFCTARNQLFAVDPENGTEIWNNTDMDTKDFREHISIGATKTCRGVATWLDETKADGDLCRKRVYMATTSAFLVAVDAATGKFCPEFGNYGKLNLTEDIKNAYFNDGGKLVLIYGFTSAPIIVNNTLIVGDSISDYLTSDTPKGQPRGFDPKTGELKWRFYVIPVDKNDTGYSTWENGTEYNGGGNVWAPLAGDSETGIVYMASSSPHYDFYGGDRLGDNLYTDSVIALNAHSGKKLWHQQFVKHDLWNYDGAAGPTITTILKDDKSIKVVLYPTKTGSMFMFDAINGTEIIPTEEFFVPPSTVPGERTSPTQRRVVGPLGQLSRLSFDISLVNHPYNQNRDDCAKLLFETAKVTDGLGRQYTPPRLDQSIISIPGDMGGVNWQSTSIFPKENIGIVIVNNIIMLRQLMRKNETSWCRSQPNPNPPRSPYNMCHKRFSAPDEYSFCYDGPYSEMIAINLNNATIRWRKPYGRHYPFETDQGRNIGARKALSPQLVLGSGIAIGAGSEDHKIWVHDVLTGKELWQSEELTHDCTSLPMTYRYKGKQYIVLNCGGHWAGRPPRGNYFVAYTVPTEYVETTTNPSSTTKSPSSTTNRQTNSATFLLSSSLTAIISYLVFHWL</sequence>
<dbReference type="Gene3D" id="2.140.10.10">
    <property type="entry name" value="Quinoprotein alcohol dehydrogenase-like superfamily"/>
    <property type="match status" value="2"/>
</dbReference>
<dbReference type="PANTHER" id="PTHR32303">
    <property type="entry name" value="QUINOPROTEIN ALCOHOL DEHYDROGENASE (CYTOCHROME C)"/>
    <property type="match status" value="1"/>
</dbReference>
<evidence type="ECO:0000256" key="4">
    <source>
        <dbReference type="SAM" id="MobiDB-lite"/>
    </source>
</evidence>
<comment type="similarity">
    <text evidence="2">Belongs to the bacterial PQQ dehydrogenase family.</text>
</comment>
<dbReference type="Pfam" id="PF01011">
    <property type="entry name" value="PQQ"/>
    <property type="match status" value="1"/>
</dbReference>